<evidence type="ECO:0000313" key="1">
    <source>
        <dbReference type="EMBL" id="KAF1986103.1"/>
    </source>
</evidence>
<name>A0A6G1GYR1_9PEZI</name>
<dbReference type="EMBL" id="ML977158">
    <property type="protein sequence ID" value="KAF1986103.1"/>
    <property type="molecule type" value="Genomic_DNA"/>
</dbReference>
<keyword evidence="2" id="KW-1185">Reference proteome</keyword>
<gene>
    <name evidence="1" type="ORF">K402DRAFT_446649</name>
</gene>
<evidence type="ECO:0000313" key="2">
    <source>
        <dbReference type="Proteomes" id="UP000800041"/>
    </source>
</evidence>
<protein>
    <submittedName>
        <fullName evidence="1">Phytanoyl-CoA dioxygenase family protein</fullName>
    </submittedName>
</protein>
<dbReference type="Proteomes" id="UP000800041">
    <property type="component" value="Unassembled WGS sequence"/>
</dbReference>
<dbReference type="OrthoDB" id="445007at2759"/>
<dbReference type="Gene3D" id="2.60.120.620">
    <property type="entry name" value="q2cbj1_9rhob like domain"/>
    <property type="match status" value="1"/>
</dbReference>
<dbReference type="Pfam" id="PF05721">
    <property type="entry name" value="PhyH"/>
    <property type="match status" value="1"/>
</dbReference>
<reference evidence="1" key="1">
    <citation type="journal article" date="2020" name="Stud. Mycol.">
        <title>101 Dothideomycetes genomes: a test case for predicting lifestyles and emergence of pathogens.</title>
        <authorList>
            <person name="Haridas S."/>
            <person name="Albert R."/>
            <person name="Binder M."/>
            <person name="Bloem J."/>
            <person name="Labutti K."/>
            <person name="Salamov A."/>
            <person name="Andreopoulos B."/>
            <person name="Baker S."/>
            <person name="Barry K."/>
            <person name="Bills G."/>
            <person name="Bluhm B."/>
            <person name="Cannon C."/>
            <person name="Castanera R."/>
            <person name="Culley D."/>
            <person name="Daum C."/>
            <person name="Ezra D."/>
            <person name="Gonzalez J."/>
            <person name="Henrissat B."/>
            <person name="Kuo A."/>
            <person name="Liang C."/>
            <person name="Lipzen A."/>
            <person name="Lutzoni F."/>
            <person name="Magnuson J."/>
            <person name="Mondo S."/>
            <person name="Nolan M."/>
            <person name="Ohm R."/>
            <person name="Pangilinan J."/>
            <person name="Park H.-J."/>
            <person name="Ramirez L."/>
            <person name="Alfaro M."/>
            <person name="Sun H."/>
            <person name="Tritt A."/>
            <person name="Yoshinaga Y."/>
            <person name="Zwiers L.-H."/>
            <person name="Turgeon B."/>
            <person name="Goodwin S."/>
            <person name="Spatafora J."/>
            <person name="Crous P."/>
            <person name="Grigoriev I."/>
        </authorList>
    </citation>
    <scope>NUCLEOTIDE SEQUENCE</scope>
    <source>
        <strain evidence="1">CBS 113979</strain>
    </source>
</reference>
<dbReference type="InterPro" id="IPR008775">
    <property type="entry name" value="Phytyl_CoA_dOase-like"/>
</dbReference>
<dbReference type="GO" id="GO:0051213">
    <property type="term" value="F:dioxygenase activity"/>
    <property type="evidence" value="ECO:0007669"/>
    <property type="project" value="UniProtKB-KW"/>
</dbReference>
<sequence length="326" mass="37095">MPHANEVPELQRIDFNDTRAIIEAIKKDGGVIAENYTSLEDLEKVNNDTRPYLDADRPWKGLLFPPETRRCSKLVGRSETAREKWMVDQRLTNVLNYFLCKTTKNWYSQKQFTYTTYPVLSISITMDVRAGAKGQRLHRDDKNYHTDHKDQTATGYQRESDVEMAVLVPGCETTVENGATLVIPGSHLWNDTRTPQYTETTHATMLPGSALIFLGSLYHAGGTNSTNLPSSTSPPQNRPMHGLFFNRGTVRTEENQYIAYPPSVINTWSRDAKIRAGFNCSNPNVGMVEFMTPMDYLEGRDIDKDFESWDLDAADAQLRETMVYDF</sequence>
<keyword evidence="1" id="KW-0223">Dioxygenase</keyword>
<dbReference type="SUPFAM" id="SSF51197">
    <property type="entry name" value="Clavaminate synthase-like"/>
    <property type="match status" value="1"/>
</dbReference>
<accession>A0A6G1GYR1</accession>
<dbReference type="AlphaFoldDB" id="A0A6G1GYR1"/>
<proteinExistence type="predicted"/>
<organism evidence="1 2">
    <name type="scientific">Aulographum hederae CBS 113979</name>
    <dbReference type="NCBI Taxonomy" id="1176131"/>
    <lineage>
        <taxon>Eukaryota</taxon>
        <taxon>Fungi</taxon>
        <taxon>Dikarya</taxon>
        <taxon>Ascomycota</taxon>
        <taxon>Pezizomycotina</taxon>
        <taxon>Dothideomycetes</taxon>
        <taxon>Pleosporomycetidae</taxon>
        <taxon>Aulographales</taxon>
        <taxon>Aulographaceae</taxon>
    </lineage>
</organism>
<keyword evidence="1" id="KW-0560">Oxidoreductase</keyword>